<reference evidence="2 3" key="1">
    <citation type="submission" date="2023-01" db="EMBL/GenBank/DDBJ databases">
        <title>Bacillus changyiensis sp. nov., isolated from a coastal deposit.</title>
        <authorList>
            <person name="Xiao G."/>
            <person name="Lai Q."/>
            <person name="Hu Z."/>
            <person name="Shao Z."/>
        </authorList>
    </citation>
    <scope>NUCLEOTIDE SEQUENCE [LARGE SCALE GENOMIC DNA]</scope>
    <source>
        <strain evidence="2 3">CLL-7-23</strain>
    </source>
</reference>
<dbReference type="Pfam" id="PF09578">
    <property type="entry name" value="Spore_YabQ"/>
    <property type="match status" value="1"/>
</dbReference>
<organism evidence="2 3">
    <name type="scientific">Bacillus changyiensis</name>
    <dbReference type="NCBI Taxonomy" id="3004103"/>
    <lineage>
        <taxon>Bacteria</taxon>
        <taxon>Bacillati</taxon>
        <taxon>Bacillota</taxon>
        <taxon>Bacilli</taxon>
        <taxon>Bacillales</taxon>
        <taxon>Bacillaceae</taxon>
        <taxon>Bacillus</taxon>
    </lineage>
</organism>
<gene>
    <name evidence="2" type="primary">yabQ</name>
    <name evidence="2" type="ORF">PJ311_17675</name>
</gene>
<sequence length="208" mass="24521">MTLTTQFYTMLAMTGMGAWLGASLDTYTCFVVRSKTTRWILFIHDLLFWAVQGLLFFYVLLSVNEGEFRLYIFLAVLLGVAVYQSLFKQIYLTALDLMIYFFVFIYRILAKMAKLVVFKPILWTFHVILLMIWFAIRNIYGLFCFFGVCLYKIVKIATYPLYSIVYKCFKLLPVVIQLKVKHFFQKGAGFLTKVQKLFIILINKFLKR</sequence>
<keyword evidence="1" id="KW-0812">Transmembrane</keyword>
<dbReference type="NCBIfam" id="TIGR02893">
    <property type="entry name" value="spore_yabQ"/>
    <property type="match status" value="1"/>
</dbReference>
<dbReference type="Proteomes" id="UP001211894">
    <property type="component" value="Unassembled WGS sequence"/>
</dbReference>
<feature type="transmembrane region" description="Helical" evidence="1">
    <location>
        <begin position="7"/>
        <end position="27"/>
    </location>
</feature>
<feature type="transmembrane region" description="Helical" evidence="1">
    <location>
        <begin position="116"/>
        <end position="134"/>
    </location>
</feature>
<keyword evidence="1" id="KW-1133">Transmembrane helix</keyword>
<evidence type="ECO:0000256" key="1">
    <source>
        <dbReference type="SAM" id="Phobius"/>
    </source>
</evidence>
<keyword evidence="3" id="KW-1185">Reference proteome</keyword>
<feature type="transmembrane region" description="Helical" evidence="1">
    <location>
        <begin position="90"/>
        <end position="109"/>
    </location>
</feature>
<comment type="caution">
    <text evidence="2">The sequence shown here is derived from an EMBL/GenBank/DDBJ whole genome shotgun (WGS) entry which is preliminary data.</text>
</comment>
<dbReference type="EMBL" id="JAQKAB010000016">
    <property type="protein sequence ID" value="MDA7028372.1"/>
    <property type="molecule type" value="Genomic_DNA"/>
</dbReference>
<dbReference type="RefSeq" id="WP_271342192.1">
    <property type="nucleotide sequence ID" value="NZ_JAQKAB010000016.1"/>
</dbReference>
<feature type="transmembrane region" description="Helical" evidence="1">
    <location>
        <begin position="140"/>
        <end position="162"/>
    </location>
</feature>
<protein>
    <submittedName>
        <fullName evidence="2">Spore cortex biosynthesis protein YabQ</fullName>
    </submittedName>
</protein>
<name>A0ABT4XAL2_9BACI</name>
<keyword evidence="1" id="KW-0472">Membrane</keyword>
<feature type="transmembrane region" description="Helical" evidence="1">
    <location>
        <begin position="68"/>
        <end position="84"/>
    </location>
</feature>
<dbReference type="InterPro" id="IPR019074">
    <property type="entry name" value="YabQ"/>
</dbReference>
<evidence type="ECO:0000313" key="3">
    <source>
        <dbReference type="Proteomes" id="UP001211894"/>
    </source>
</evidence>
<evidence type="ECO:0000313" key="2">
    <source>
        <dbReference type="EMBL" id="MDA7028372.1"/>
    </source>
</evidence>
<accession>A0ABT4XAL2</accession>
<proteinExistence type="predicted"/>
<feature type="transmembrane region" description="Helical" evidence="1">
    <location>
        <begin position="39"/>
        <end position="61"/>
    </location>
</feature>